<feature type="region of interest" description="Disordered" evidence="1">
    <location>
        <begin position="431"/>
        <end position="472"/>
    </location>
</feature>
<protein>
    <submittedName>
        <fullName evidence="2">Uncharacterized protein</fullName>
    </submittedName>
</protein>
<dbReference type="GeneID" id="27314906"/>
<dbReference type="VEuPathDB" id="FungiDB:PV09_06933"/>
<dbReference type="HOGENOM" id="CLU_508255_0_0_1"/>
<feature type="region of interest" description="Disordered" evidence="1">
    <location>
        <begin position="193"/>
        <end position="291"/>
    </location>
</feature>
<feature type="region of interest" description="Disordered" evidence="1">
    <location>
        <begin position="379"/>
        <end position="399"/>
    </location>
</feature>
<sequence length="536" mass="59985">MACGNNEYAGTYPFNEKSIFLVELCADAHIYLSKGLDLPPYIKREIVGLEQTILLKSAEGIIQERNMRTMATEVETFWDQVYAYAFLNHGVPVPPAKLFDLSKDRSRPIGIAGIPEQQKAPLEYFATLVRRFSSSMPVSESVRRRLQFIEDARSGEADMSEREVAACNCPYCWVYMEDLAKYMDHLWTHAVDGEQSKESEVKEDEGVVNDVRRSDHEMTVRETGNEEKRREEELQERKDSGYEGTMPLMGPSQNPVDQSPTSTASQGATGQTQSMTSATLAGKNTDDSAASSHSFDIGFWRGLLQLPIARAFQTSQGQTDISFGGHGGGAHRALYERDRAAQVVRSNMKSIWWFDPYKRENNPFQRPLCRHVQASRRMDAGQVYQGRDSDPSDEGLTSSISNFAKQGQASRSDWSSSAYLVKPSDTELANISAPLGDQRHWPRSPFSDGRDDDRAGVGMSAGSSPDASSAPMSYGEGRYWVCAHATDCRREFDSLVLYVEHLSRHGYVVYKKWTELHPRASPDALQEARTTWGCGL</sequence>
<feature type="compositionally biased region" description="Basic and acidic residues" evidence="1">
    <location>
        <begin position="210"/>
        <end position="241"/>
    </location>
</feature>
<dbReference type="Proteomes" id="UP000053259">
    <property type="component" value="Unassembled WGS sequence"/>
</dbReference>
<dbReference type="InParanoid" id="A0A0D1YLN9"/>
<dbReference type="EMBL" id="KN847553">
    <property type="protein sequence ID" value="KIW01757.1"/>
    <property type="molecule type" value="Genomic_DNA"/>
</dbReference>
<feature type="compositionally biased region" description="Low complexity" evidence="1">
    <location>
        <begin position="458"/>
        <end position="472"/>
    </location>
</feature>
<dbReference type="AlphaFoldDB" id="A0A0D1YLN9"/>
<organism evidence="2 3">
    <name type="scientific">Verruconis gallopava</name>
    <dbReference type="NCBI Taxonomy" id="253628"/>
    <lineage>
        <taxon>Eukaryota</taxon>
        <taxon>Fungi</taxon>
        <taxon>Dikarya</taxon>
        <taxon>Ascomycota</taxon>
        <taxon>Pezizomycotina</taxon>
        <taxon>Dothideomycetes</taxon>
        <taxon>Pleosporomycetidae</taxon>
        <taxon>Venturiales</taxon>
        <taxon>Sympoventuriaceae</taxon>
        <taxon>Verruconis</taxon>
    </lineage>
</organism>
<dbReference type="RefSeq" id="XP_016211626.1">
    <property type="nucleotide sequence ID" value="XM_016360640.1"/>
</dbReference>
<name>A0A0D1YLN9_9PEZI</name>
<evidence type="ECO:0000313" key="3">
    <source>
        <dbReference type="Proteomes" id="UP000053259"/>
    </source>
</evidence>
<evidence type="ECO:0000313" key="2">
    <source>
        <dbReference type="EMBL" id="KIW01757.1"/>
    </source>
</evidence>
<gene>
    <name evidence="2" type="ORF">PV09_06933</name>
</gene>
<reference evidence="2 3" key="1">
    <citation type="submission" date="2015-01" db="EMBL/GenBank/DDBJ databases">
        <title>The Genome Sequence of Ochroconis gallopava CBS43764.</title>
        <authorList>
            <consortium name="The Broad Institute Genomics Platform"/>
            <person name="Cuomo C."/>
            <person name="de Hoog S."/>
            <person name="Gorbushina A."/>
            <person name="Stielow B."/>
            <person name="Teixiera M."/>
            <person name="Abouelleil A."/>
            <person name="Chapman S.B."/>
            <person name="Priest M."/>
            <person name="Young S.K."/>
            <person name="Wortman J."/>
            <person name="Nusbaum C."/>
            <person name="Birren B."/>
        </authorList>
    </citation>
    <scope>NUCLEOTIDE SEQUENCE [LARGE SCALE GENOMIC DNA]</scope>
    <source>
        <strain evidence="2 3">CBS 43764</strain>
    </source>
</reference>
<evidence type="ECO:0000256" key="1">
    <source>
        <dbReference type="SAM" id="MobiDB-lite"/>
    </source>
</evidence>
<feature type="compositionally biased region" description="Polar residues" evidence="1">
    <location>
        <begin position="251"/>
        <end position="279"/>
    </location>
</feature>
<accession>A0A0D1YLN9</accession>
<proteinExistence type="predicted"/>
<keyword evidence="3" id="KW-1185">Reference proteome</keyword>